<dbReference type="SUPFAM" id="SSF46565">
    <property type="entry name" value="Chaperone J-domain"/>
    <property type="match status" value="1"/>
</dbReference>
<evidence type="ECO:0000313" key="3">
    <source>
        <dbReference type="EMBL" id="KAH7438885.1"/>
    </source>
</evidence>
<feature type="compositionally biased region" description="Basic and acidic residues" evidence="1">
    <location>
        <begin position="1"/>
        <end position="11"/>
    </location>
</feature>
<dbReference type="InterPro" id="IPR036869">
    <property type="entry name" value="J_dom_sf"/>
</dbReference>
<dbReference type="EMBL" id="CM035409">
    <property type="protein sequence ID" value="KAH7438885.1"/>
    <property type="molecule type" value="Genomic_DNA"/>
</dbReference>
<dbReference type="Pfam" id="PF00226">
    <property type="entry name" value="DnaJ"/>
    <property type="match status" value="1"/>
</dbReference>
<dbReference type="PROSITE" id="PS50076">
    <property type="entry name" value="DNAJ_2"/>
    <property type="match status" value="1"/>
</dbReference>
<name>A0A8T2UZC7_CERRI</name>
<accession>A0A8T2UZC7</accession>
<dbReference type="PANTHER" id="PTHR47422:SF1">
    <property type="entry name" value="DNAJ HEAT SHOCK N-TERMINAL DOMAIN-CONTAINING PROTEIN"/>
    <property type="match status" value="1"/>
</dbReference>
<dbReference type="Gene3D" id="1.10.287.110">
    <property type="entry name" value="DnaJ domain"/>
    <property type="match status" value="1"/>
</dbReference>
<feature type="compositionally biased region" description="Polar residues" evidence="1">
    <location>
        <begin position="248"/>
        <end position="257"/>
    </location>
</feature>
<dbReference type="CDD" id="cd06257">
    <property type="entry name" value="DnaJ"/>
    <property type="match status" value="1"/>
</dbReference>
<proteinExistence type="predicted"/>
<feature type="compositionally biased region" description="Basic residues" evidence="1">
    <location>
        <begin position="42"/>
        <end position="55"/>
    </location>
</feature>
<feature type="compositionally biased region" description="Low complexity" evidence="1">
    <location>
        <begin position="57"/>
        <end position="68"/>
    </location>
</feature>
<dbReference type="EMBL" id="CM035409">
    <property type="protein sequence ID" value="KAH7438886.1"/>
    <property type="molecule type" value="Genomic_DNA"/>
</dbReference>
<dbReference type="OrthoDB" id="342454at2759"/>
<evidence type="ECO:0000313" key="4">
    <source>
        <dbReference type="Proteomes" id="UP000825935"/>
    </source>
</evidence>
<gene>
    <name evidence="3" type="ORF">KP509_04G035100</name>
</gene>
<dbReference type="AlphaFoldDB" id="A0A8T2UZC7"/>
<keyword evidence="4" id="KW-1185">Reference proteome</keyword>
<dbReference type="Pfam" id="PF12572">
    <property type="entry name" value="DUF3752"/>
    <property type="match status" value="1"/>
</dbReference>
<dbReference type="SMART" id="SM00271">
    <property type="entry name" value="DnaJ"/>
    <property type="match status" value="1"/>
</dbReference>
<protein>
    <recommendedName>
        <fullName evidence="2">J domain-containing protein</fullName>
    </recommendedName>
</protein>
<feature type="compositionally biased region" description="Basic and acidic residues" evidence="1">
    <location>
        <begin position="565"/>
        <end position="580"/>
    </location>
</feature>
<dbReference type="PRINTS" id="PR00625">
    <property type="entry name" value="JDOMAIN"/>
</dbReference>
<organism evidence="3 4">
    <name type="scientific">Ceratopteris richardii</name>
    <name type="common">Triangle waterfern</name>
    <dbReference type="NCBI Taxonomy" id="49495"/>
    <lineage>
        <taxon>Eukaryota</taxon>
        <taxon>Viridiplantae</taxon>
        <taxon>Streptophyta</taxon>
        <taxon>Embryophyta</taxon>
        <taxon>Tracheophyta</taxon>
        <taxon>Polypodiopsida</taxon>
        <taxon>Polypodiidae</taxon>
        <taxon>Polypodiales</taxon>
        <taxon>Pteridineae</taxon>
        <taxon>Pteridaceae</taxon>
        <taxon>Parkerioideae</taxon>
        <taxon>Ceratopteris</taxon>
    </lineage>
</organism>
<evidence type="ECO:0000259" key="2">
    <source>
        <dbReference type="PROSITE" id="PS50076"/>
    </source>
</evidence>
<dbReference type="EMBL" id="CM035409">
    <property type="protein sequence ID" value="KAH7438889.1"/>
    <property type="molecule type" value="Genomic_DNA"/>
</dbReference>
<feature type="compositionally biased region" description="Basic residues" evidence="1">
    <location>
        <begin position="12"/>
        <end position="24"/>
    </location>
</feature>
<feature type="region of interest" description="Disordered" evidence="1">
    <location>
        <begin position="452"/>
        <end position="480"/>
    </location>
</feature>
<dbReference type="OMA" id="NLDSENM"/>
<feature type="compositionally biased region" description="Polar residues" evidence="1">
    <location>
        <begin position="601"/>
        <end position="611"/>
    </location>
</feature>
<feature type="region of interest" description="Disordered" evidence="1">
    <location>
        <begin position="232"/>
        <end position="261"/>
    </location>
</feature>
<evidence type="ECO:0000256" key="1">
    <source>
        <dbReference type="SAM" id="MobiDB-lite"/>
    </source>
</evidence>
<dbReference type="PANTHER" id="PTHR47422">
    <property type="entry name" value="DNAJ HEAT SHOCK N-TERMINAL DOMAIN-CONTAINING PROTEIN"/>
    <property type="match status" value="1"/>
</dbReference>
<dbReference type="EMBL" id="CM035409">
    <property type="protein sequence ID" value="KAH7438888.1"/>
    <property type="molecule type" value="Genomic_DNA"/>
</dbReference>
<feature type="domain" description="J" evidence="2">
    <location>
        <begin position="334"/>
        <end position="398"/>
    </location>
</feature>
<feature type="region of interest" description="Disordered" evidence="1">
    <location>
        <begin position="531"/>
        <end position="611"/>
    </location>
</feature>
<feature type="compositionally biased region" description="Low complexity" evidence="1">
    <location>
        <begin position="26"/>
        <end position="38"/>
    </location>
</feature>
<reference evidence="3" key="1">
    <citation type="submission" date="2021-08" db="EMBL/GenBank/DDBJ databases">
        <title>WGS assembly of Ceratopteris richardii.</title>
        <authorList>
            <person name="Marchant D.B."/>
            <person name="Chen G."/>
            <person name="Jenkins J."/>
            <person name="Shu S."/>
            <person name="Leebens-Mack J."/>
            <person name="Grimwood J."/>
            <person name="Schmutz J."/>
            <person name="Soltis P."/>
            <person name="Soltis D."/>
            <person name="Chen Z.-H."/>
        </authorList>
    </citation>
    <scope>NUCLEOTIDE SEQUENCE</scope>
    <source>
        <strain evidence="3">Whitten #5841</strain>
        <tissue evidence="3">Leaf</tissue>
    </source>
</reference>
<feature type="compositionally biased region" description="Basic residues" evidence="1">
    <location>
        <begin position="73"/>
        <end position="82"/>
    </location>
</feature>
<dbReference type="InterPro" id="IPR022226">
    <property type="entry name" value="DUF3752"/>
</dbReference>
<feature type="compositionally biased region" description="Basic residues" evidence="1">
    <location>
        <begin position="112"/>
        <end position="122"/>
    </location>
</feature>
<sequence>MGITEKSEERRKTKKRKKSRKRHYISSSPASSETSTYSDGNRKKKNREVSKKHQHVSSSPSSSEISTYSDEKRKKKKRKQRRISSESDYDSDYQKQRKRRHTSRCGKEEKKSHGRHSSKRTNSKTISDIYEDHDSKDLPGPEEVGSAMLHKFPELADDLRQLLKMLDEGQAVDLSGLENDHVATYLKQLFQSLQLRKTGNNMYFLPEGAPMKTLDVLSSIFLASAKIDVSINQSNSSKKEESQELNNLEQTTTQYGPSEQRKRVLGPAMPSAEMLEAAAQLTQAGPSVREVEEDIGMEPFIGPPPPAAVKEAESSNEAERFEEVERILAPDIENAYELLGLRVGAAAESMKKRYWKLSLLVHPDKCTHPRAHEAFTALNQAFKDLQDPAKRAKIEEQIQEKETRAEFEAEQKAKREAAEWRKIRGESLPGDEVLLGKPRVMVRDEWMTQLPPERKEGAPSQQSTFFSRYGKSGRGDTSVWTDTPLERMQKAKTTFIEGQRQGMMESKSSTLQREEKNSAVAGLMDEFNSSKRAKSLVEKHQMGMSKKSKKTAFSDKGMQQPAEWEGSHPWKPWDREKDLTAGRQKVNLDASKMREGLESRFSASHQESSFL</sequence>
<feature type="region of interest" description="Disordered" evidence="1">
    <location>
        <begin position="1"/>
        <end position="136"/>
    </location>
</feature>
<dbReference type="InterPro" id="IPR001623">
    <property type="entry name" value="DnaJ_domain"/>
</dbReference>
<dbReference type="Proteomes" id="UP000825935">
    <property type="component" value="Chromosome 4"/>
</dbReference>
<comment type="caution">
    <text evidence="3">The sequence shown here is derived from an EMBL/GenBank/DDBJ whole genome shotgun (WGS) entry which is preliminary data.</text>
</comment>